<gene>
    <name evidence="1" type="ORF">EHV15_34105</name>
</gene>
<comment type="caution">
    <text evidence="1">The sequence shown here is derived from an EMBL/GenBank/DDBJ whole genome shotgun (WGS) entry which is preliminary data.</text>
</comment>
<reference evidence="1 2" key="1">
    <citation type="submission" date="2018-11" db="EMBL/GenBank/DDBJ databases">
        <title>Genome sequencing of Paenibacillus sp. KCOM 3021 (= ChDC PVNT-B20).</title>
        <authorList>
            <person name="Kook J.-K."/>
            <person name="Park S.-N."/>
            <person name="Lim Y.K."/>
        </authorList>
    </citation>
    <scope>NUCLEOTIDE SEQUENCE [LARGE SCALE GENOMIC DNA]</scope>
    <source>
        <strain evidence="1 2">KCOM 3021</strain>
    </source>
</reference>
<dbReference type="Proteomes" id="UP000267017">
    <property type="component" value="Unassembled WGS sequence"/>
</dbReference>
<evidence type="ECO:0000313" key="1">
    <source>
        <dbReference type="EMBL" id="RRJ54632.1"/>
    </source>
</evidence>
<dbReference type="AlphaFoldDB" id="A0A3P3T9L0"/>
<dbReference type="Gene3D" id="2.30.30.290">
    <property type="entry name" value="YopX-like domains"/>
    <property type="match status" value="1"/>
</dbReference>
<organism evidence="1 2">
    <name type="scientific">Paenibacillus oralis</name>
    <dbReference type="NCBI Taxonomy" id="2490856"/>
    <lineage>
        <taxon>Bacteria</taxon>
        <taxon>Bacillati</taxon>
        <taxon>Bacillota</taxon>
        <taxon>Bacilli</taxon>
        <taxon>Bacillales</taxon>
        <taxon>Paenibacillaceae</taxon>
        <taxon>Paenibacillus</taxon>
    </lineage>
</organism>
<keyword evidence="2" id="KW-1185">Reference proteome</keyword>
<dbReference type="SUPFAM" id="SSF159006">
    <property type="entry name" value="YopX-like"/>
    <property type="match status" value="1"/>
</dbReference>
<dbReference type="EMBL" id="RRCN01000002">
    <property type="protein sequence ID" value="RRJ54632.1"/>
    <property type="molecule type" value="Genomic_DNA"/>
</dbReference>
<protein>
    <submittedName>
        <fullName evidence="1">Uncharacterized protein</fullName>
    </submittedName>
</protein>
<dbReference type="InterPro" id="IPR023385">
    <property type="entry name" value="YopX-like_C"/>
</dbReference>
<accession>A0A3P3T9L0</accession>
<proteinExistence type="predicted"/>
<evidence type="ECO:0000313" key="2">
    <source>
        <dbReference type="Proteomes" id="UP000267017"/>
    </source>
</evidence>
<name>A0A3P3T9L0_9BACL</name>
<sequence length="162" mass="18484">MYLCESVHNQGNIISINKEREGFMNTTIGNFKIYDLVEKCIVENDVAITSNNDIATVSKFEEIQEGLFLRAIGRRDRYVLIPEVPFNDIASGAPLYSGDILSNGKNNWVIKFDLVRGVFCTMIEFPDAYNRLEALQEFGFERIGSIFSNPELLTDREIEVFL</sequence>